<feature type="transmembrane region" description="Helical" evidence="1">
    <location>
        <begin position="447"/>
        <end position="473"/>
    </location>
</feature>
<feature type="transmembrane region" description="Helical" evidence="1">
    <location>
        <begin position="415"/>
        <end position="441"/>
    </location>
</feature>
<dbReference type="AlphaFoldDB" id="A0A7G9QI80"/>
<protein>
    <submittedName>
        <fullName evidence="2">PepSY domain-containing protein</fullName>
    </submittedName>
</protein>
<sequence length="520" mass="58190">MKSENQPKRLNWAKHQKRWFGKWHLYIGIIAGGIVAFVGLTGSILVFQDDIDRALNPELFEVVAQKQKLPVEKIVPLVRKNNPKLKIDYLFLGEVKNPNEAYSTTNLKTNEQTFINPYNGKISGKRIYTSSFIRVVTELHRTLLIPVAGRYICGLASLCLLILTISGLRLWIPKKWKQLKTVLTVRFKGSFKRQNYDWHNSLGFYSSPIVAILSLTGFSITFSTLVIPLLFLLSGKSPQGVAKLLGAKSAWHVQATPLPLTAIVGAAKEKMPNAYIGGIAFPADKMGTYRLDMVSGNLPKVGKREMLIVDQYTGKTLLNSRKDFPNVGNAYLSWLTPIHYGSFGGRPTQVIAVIAGLIPLALFITGFIIWWPRYKKQKKGKKKQLALDGQQEDSITDKALQPAKSKLPLPKLGRYFIIQFLSGLKYASVILPISLLMGALYGLPSGIIIQPAIFVVAFSCVMVCLNFICALLSEMFNILFLWPFKKGSHKVTRYFALSTAFLVCYLAVYMLLLNTGFEVF</sequence>
<keyword evidence="1" id="KW-0812">Transmembrane</keyword>
<organism evidence="2 3">
    <name type="scientific">Pedobacter roseus</name>
    <dbReference type="NCBI Taxonomy" id="336820"/>
    <lineage>
        <taxon>Bacteria</taxon>
        <taxon>Pseudomonadati</taxon>
        <taxon>Bacteroidota</taxon>
        <taxon>Sphingobacteriia</taxon>
        <taxon>Sphingobacteriales</taxon>
        <taxon>Sphingobacteriaceae</taxon>
        <taxon>Pedobacter</taxon>
    </lineage>
</organism>
<dbReference type="Proteomes" id="UP000515806">
    <property type="component" value="Chromosome"/>
</dbReference>
<evidence type="ECO:0000256" key="1">
    <source>
        <dbReference type="SAM" id="Phobius"/>
    </source>
</evidence>
<gene>
    <name evidence="2" type="ORF">H9L23_02820</name>
</gene>
<dbReference type="Pfam" id="PF03929">
    <property type="entry name" value="PepSY_TM"/>
    <property type="match status" value="1"/>
</dbReference>
<dbReference type="KEGG" id="proe:H9L23_02820"/>
<dbReference type="EMBL" id="CP060723">
    <property type="protein sequence ID" value="QNN43055.1"/>
    <property type="molecule type" value="Genomic_DNA"/>
</dbReference>
<accession>A0A7G9QI80</accession>
<proteinExistence type="predicted"/>
<keyword evidence="3" id="KW-1185">Reference proteome</keyword>
<feature type="transmembrane region" description="Helical" evidence="1">
    <location>
        <begin position="202"/>
        <end position="231"/>
    </location>
</feature>
<dbReference type="InterPro" id="IPR005625">
    <property type="entry name" value="PepSY-ass_TM"/>
</dbReference>
<evidence type="ECO:0000313" key="3">
    <source>
        <dbReference type="Proteomes" id="UP000515806"/>
    </source>
</evidence>
<feature type="transmembrane region" description="Helical" evidence="1">
    <location>
        <begin position="494"/>
        <end position="512"/>
    </location>
</feature>
<keyword evidence="1" id="KW-1133">Transmembrane helix</keyword>
<feature type="transmembrane region" description="Helical" evidence="1">
    <location>
        <begin position="350"/>
        <end position="371"/>
    </location>
</feature>
<dbReference type="PANTHER" id="PTHR34219">
    <property type="entry name" value="IRON-REGULATED INNER MEMBRANE PROTEIN-RELATED"/>
    <property type="match status" value="1"/>
</dbReference>
<keyword evidence="1" id="KW-0472">Membrane</keyword>
<name>A0A7G9QI80_9SPHI</name>
<reference evidence="2 3" key="1">
    <citation type="submission" date="2020-08" db="EMBL/GenBank/DDBJ databases">
        <title>Genome sequence of Pedobacter roseus KACC 11594T.</title>
        <authorList>
            <person name="Hyun D.-W."/>
            <person name="Bae J.-W."/>
        </authorList>
    </citation>
    <scope>NUCLEOTIDE SEQUENCE [LARGE SCALE GENOMIC DNA]</scope>
    <source>
        <strain evidence="2 3">KACC 11594</strain>
    </source>
</reference>
<dbReference type="RefSeq" id="WP_187593575.1">
    <property type="nucleotide sequence ID" value="NZ_CP060723.1"/>
</dbReference>
<feature type="transmembrane region" description="Helical" evidence="1">
    <location>
        <begin position="148"/>
        <end position="172"/>
    </location>
</feature>
<evidence type="ECO:0000313" key="2">
    <source>
        <dbReference type="EMBL" id="QNN43055.1"/>
    </source>
</evidence>
<feature type="transmembrane region" description="Helical" evidence="1">
    <location>
        <begin position="23"/>
        <end position="47"/>
    </location>
</feature>